<dbReference type="GO" id="GO:0006886">
    <property type="term" value="P:intracellular protein transport"/>
    <property type="evidence" value="ECO:0007669"/>
    <property type="project" value="InterPro"/>
</dbReference>
<dbReference type="SUPFAM" id="SSF64356">
    <property type="entry name" value="SNARE-like"/>
    <property type="match status" value="1"/>
</dbReference>
<comment type="caution">
    <text evidence="6">The sequence shown here is derived from an EMBL/GenBank/DDBJ whole genome shotgun (WGS) entry which is preliminary data.</text>
</comment>
<dbReference type="VEuPathDB" id="TriTrypDB:LtaPh_2211000"/>
<dbReference type="PRINTS" id="PR00314">
    <property type="entry name" value="CLATHRINADPT"/>
</dbReference>
<dbReference type="GO" id="GO:0030131">
    <property type="term" value="C:clathrin adaptor complex"/>
    <property type="evidence" value="ECO:0007669"/>
    <property type="project" value="InterPro"/>
</dbReference>
<evidence type="ECO:0000313" key="6">
    <source>
        <dbReference type="EMBL" id="GET88583.1"/>
    </source>
</evidence>
<dbReference type="EMBL" id="BLBS01000029">
    <property type="protein sequence ID" value="GET88583.1"/>
    <property type="molecule type" value="Genomic_DNA"/>
</dbReference>
<protein>
    <submittedName>
        <fullName evidence="6">Adaptor complex AP-1 medium subunit, putative</fullName>
    </submittedName>
</protein>
<dbReference type="OrthoDB" id="10259133at2759"/>
<dbReference type="Pfam" id="PF00928">
    <property type="entry name" value="Adap_comp_sub"/>
    <property type="match status" value="1"/>
</dbReference>
<feature type="domain" description="MHD" evidence="5">
    <location>
        <begin position="301"/>
        <end position="555"/>
    </location>
</feature>
<accession>A0A640KGA5</accession>
<dbReference type="GO" id="GO:0016192">
    <property type="term" value="P:vesicle-mediated transport"/>
    <property type="evidence" value="ECO:0007669"/>
    <property type="project" value="InterPro"/>
</dbReference>
<name>A0A640KGA5_LEITA</name>
<dbReference type="Gene3D" id="2.60.40.1170">
    <property type="entry name" value="Mu homology domain, subdomain B"/>
    <property type="match status" value="2"/>
</dbReference>
<dbReference type="InterPro" id="IPR001392">
    <property type="entry name" value="Clathrin_mu"/>
</dbReference>
<sequence>MGIELKMDFDGHVLPSPTYYIHIDACGRKKRAGSLPAPFMNALPIRAFSCSSLVLCQFSLVPLFTPPPPPHPFSFTTTMQQRRVACVYFFPVPSSSLPRRVVFCCRLLQHTHTQARTPCTLSGAMASLLYILDSKGSPLIYRSYRGDVSQDVPSIFQRRVIDEEEGRITPVFEEQGHTYTFVRENDVYLLMVSTINSCSLQQVAFLHQCVSVFKAYFKTVTQETVRDNFVIVYELLDEMCDFGFPQFTEEKALREYILQSTFLTRIMGNKTTLAQSELPAAVTGAAGSTPWRLPRNYKYSNNQVFLDVIEQVDVLANQAGETLSSEIVGTVKMQSCLSGMPTCTIGVNDKILFDRTGRSGNTVEVEDITFHQCVKLNQFESERVISFVPPDGEFTLLSYRLNERIRQPVKVSCSFTRHGSTRVKVQCTLQTKYRTSLTANAMEVYIPIPSDADRPQSNSQTGHLQYAPQMNALVWNLGKIAGNRHCSCTAEFHLPSIRSSDTQDLSKMPVKVRFVIPYFAASGFQVRYVKVAEKSNYVATPWVRYVTQSGVYEIRTD</sequence>
<evidence type="ECO:0000313" key="7">
    <source>
        <dbReference type="Proteomes" id="UP000419144"/>
    </source>
</evidence>
<dbReference type="PROSITE" id="PS51072">
    <property type="entry name" value="MHD"/>
    <property type="match status" value="1"/>
</dbReference>
<comment type="subcellular location">
    <subcellularLocation>
        <location evidence="1">Endomembrane system</location>
    </subcellularLocation>
</comment>
<dbReference type="Proteomes" id="UP000419144">
    <property type="component" value="Unassembled WGS sequence"/>
</dbReference>
<dbReference type="InterPro" id="IPR011012">
    <property type="entry name" value="Longin-like_dom_sf"/>
</dbReference>
<evidence type="ECO:0000259" key="5">
    <source>
        <dbReference type="PROSITE" id="PS51072"/>
    </source>
</evidence>
<dbReference type="FunFam" id="3.30.450.60:FF:000002">
    <property type="entry name" value="AP-2 complex subunit mu, putative"/>
    <property type="match status" value="1"/>
</dbReference>
<reference evidence="6" key="1">
    <citation type="submission" date="2019-11" db="EMBL/GenBank/DDBJ databases">
        <title>Leishmania tarentolae CDS.</title>
        <authorList>
            <person name="Goto Y."/>
            <person name="Yamagishi J."/>
        </authorList>
    </citation>
    <scope>NUCLEOTIDE SEQUENCE [LARGE SCALE GENOMIC DNA]</scope>
    <source>
        <strain evidence="6">Parrot Tar II</strain>
    </source>
</reference>
<keyword evidence="2" id="KW-0813">Transport</keyword>
<evidence type="ECO:0000256" key="4">
    <source>
        <dbReference type="ARBA" id="ARBA00023136"/>
    </source>
</evidence>
<dbReference type="PANTHER" id="PTHR10529">
    <property type="entry name" value="AP COMPLEX SUBUNIT MU"/>
    <property type="match status" value="1"/>
</dbReference>
<dbReference type="InterPro" id="IPR036168">
    <property type="entry name" value="AP2_Mu_C_sf"/>
</dbReference>
<dbReference type="AlphaFoldDB" id="A0A640KGA5"/>
<gene>
    <name evidence="6" type="ORF">LtaPh_2211000</name>
</gene>
<organism evidence="6 7">
    <name type="scientific">Leishmania tarentolae</name>
    <name type="common">Sauroleishmania tarentolae</name>
    <dbReference type="NCBI Taxonomy" id="5689"/>
    <lineage>
        <taxon>Eukaryota</taxon>
        <taxon>Discoba</taxon>
        <taxon>Euglenozoa</taxon>
        <taxon>Kinetoplastea</taxon>
        <taxon>Metakinetoplastina</taxon>
        <taxon>Trypanosomatida</taxon>
        <taxon>Trypanosomatidae</taxon>
        <taxon>Leishmaniinae</taxon>
        <taxon>Leishmania</taxon>
        <taxon>lizard Leishmania</taxon>
    </lineage>
</organism>
<proteinExistence type="predicted"/>
<keyword evidence="4" id="KW-0472">Membrane</keyword>
<evidence type="ECO:0000256" key="2">
    <source>
        <dbReference type="ARBA" id="ARBA00022448"/>
    </source>
</evidence>
<dbReference type="CDD" id="cd09250">
    <property type="entry name" value="AP-1_Mu1_Cterm"/>
    <property type="match status" value="1"/>
</dbReference>
<evidence type="ECO:0000256" key="1">
    <source>
        <dbReference type="ARBA" id="ARBA00004308"/>
    </source>
</evidence>
<dbReference type="InterPro" id="IPR050431">
    <property type="entry name" value="Adaptor_comp_med_subunit"/>
</dbReference>
<dbReference type="GO" id="GO:0012505">
    <property type="term" value="C:endomembrane system"/>
    <property type="evidence" value="ECO:0007669"/>
    <property type="project" value="UniProtKB-SubCell"/>
</dbReference>
<keyword evidence="3" id="KW-0653">Protein transport</keyword>
<evidence type="ECO:0000256" key="3">
    <source>
        <dbReference type="ARBA" id="ARBA00022927"/>
    </source>
</evidence>
<dbReference type="SUPFAM" id="SSF49447">
    <property type="entry name" value="Second domain of Mu2 adaptin subunit (ap50) of ap2 adaptor"/>
    <property type="match status" value="1"/>
</dbReference>
<dbReference type="InterPro" id="IPR028565">
    <property type="entry name" value="MHD"/>
</dbReference>
<dbReference type="Gene3D" id="3.30.450.60">
    <property type="match status" value="1"/>
</dbReference>
<keyword evidence="7" id="KW-1185">Reference proteome</keyword>